<reference evidence="1" key="1">
    <citation type="journal article" date="2020" name="Stud. Mycol.">
        <title>101 Dothideomycetes genomes: a test case for predicting lifestyles and emergence of pathogens.</title>
        <authorList>
            <person name="Haridas S."/>
            <person name="Albert R."/>
            <person name="Binder M."/>
            <person name="Bloem J."/>
            <person name="Labutti K."/>
            <person name="Salamov A."/>
            <person name="Andreopoulos B."/>
            <person name="Baker S."/>
            <person name="Barry K."/>
            <person name="Bills G."/>
            <person name="Bluhm B."/>
            <person name="Cannon C."/>
            <person name="Castanera R."/>
            <person name="Culley D."/>
            <person name="Daum C."/>
            <person name="Ezra D."/>
            <person name="Gonzalez J."/>
            <person name="Henrissat B."/>
            <person name="Kuo A."/>
            <person name="Liang C."/>
            <person name="Lipzen A."/>
            <person name="Lutzoni F."/>
            <person name="Magnuson J."/>
            <person name="Mondo S."/>
            <person name="Nolan M."/>
            <person name="Ohm R."/>
            <person name="Pangilinan J."/>
            <person name="Park H.-J."/>
            <person name="Ramirez L."/>
            <person name="Alfaro M."/>
            <person name="Sun H."/>
            <person name="Tritt A."/>
            <person name="Yoshinaga Y."/>
            <person name="Zwiers L.-H."/>
            <person name="Turgeon B."/>
            <person name="Goodwin S."/>
            <person name="Spatafora J."/>
            <person name="Crous P."/>
            <person name="Grigoriev I."/>
        </authorList>
    </citation>
    <scope>NUCLEOTIDE SEQUENCE</scope>
    <source>
        <strain evidence="1">CBS 260.36</strain>
    </source>
</reference>
<evidence type="ECO:0000313" key="2">
    <source>
        <dbReference type="Proteomes" id="UP000799439"/>
    </source>
</evidence>
<keyword evidence="2" id="KW-1185">Reference proteome</keyword>
<name>A0A9P4IZX1_9PEZI</name>
<organism evidence="1 2">
    <name type="scientific">Myriangium duriaei CBS 260.36</name>
    <dbReference type="NCBI Taxonomy" id="1168546"/>
    <lineage>
        <taxon>Eukaryota</taxon>
        <taxon>Fungi</taxon>
        <taxon>Dikarya</taxon>
        <taxon>Ascomycota</taxon>
        <taxon>Pezizomycotina</taxon>
        <taxon>Dothideomycetes</taxon>
        <taxon>Dothideomycetidae</taxon>
        <taxon>Myriangiales</taxon>
        <taxon>Myriangiaceae</taxon>
        <taxon>Myriangium</taxon>
    </lineage>
</organism>
<sequence>MHPEIALWLVERFSPWEVEEIVSTYDFLAAFYDDILGNGMEDLLLDDLSRPVSSTSSSGGQSAPMGPNRPKVTFDAYLRTLILLDLFYRCRFQTTSHEQSKSLVTLMKCRSQTIKCYDRTLHFAGVHDSSSPPSASTFMWNRQSHDHFCRYIPDRIEPEAQHITICDLHDYEGFSALKNLWDQLGCYNSNAEVTRKGPARIMQHMWEAEECQKCEGITLCDGTGLLSLIALKFFA</sequence>
<accession>A0A9P4IZX1</accession>
<protein>
    <submittedName>
        <fullName evidence="1">Uncharacterized protein</fullName>
    </submittedName>
</protein>
<evidence type="ECO:0000313" key="1">
    <source>
        <dbReference type="EMBL" id="KAF2152947.1"/>
    </source>
</evidence>
<proteinExistence type="predicted"/>
<comment type="caution">
    <text evidence="1">The sequence shown here is derived from an EMBL/GenBank/DDBJ whole genome shotgun (WGS) entry which is preliminary data.</text>
</comment>
<dbReference type="EMBL" id="ML996085">
    <property type="protein sequence ID" value="KAF2152947.1"/>
    <property type="molecule type" value="Genomic_DNA"/>
</dbReference>
<dbReference type="Proteomes" id="UP000799439">
    <property type="component" value="Unassembled WGS sequence"/>
</dbReference>
<dbReference type="AlphaFoldDB" id="A0A9P4IZX1"/>
<gene>
    <name evidence="1" type="ORF">K461DRAFT_312455</name>
</gene>